<accession>A6KBZ2</accession>
<dbReference type="Proteomes" id="UP000234681">
    <property type="component" value="Chromosome 6"/>
</dbReference>
<proteinExistence type="predicted"/>
<dbReference type="EMBL" id="CH474034">
    <property type="protein sequence ID" value="EDL97389.1"/>
    <property type="molecule type" value="Genomic_DNA"/>
</dbReference>
<sequence>MLSMKASPTATIPATPPCLGPKALGEVELKATLSSRLRLWKLSLPAQASARPCP</sequence>
<gene>
    <name evidence="1" type="ORF">rCG_27793</name>
</gene>
<organism evidence="1 2">
    <name type="scientific">Rattus norvegicus</name>
    <name type="common">Rat</name>
    <dbReference type="NCBI Taxonomy" id="10116"/>
    <lineage>
        <taxon>Eukaryota</taxon>
        <taxon>Metazoa</taxon>
        <taxon>Chordata</taxon>
        <taxon>Craniata</taxon>
        <taxon>Vertebrata</taxon>
        <taxon>Euteleostomi</taxon>
        <taxon>Mammalia</taxon>
        <taxon>Eutheria</taxon>
        <taxon>Euarchontoglires</taxon>
        <taxon>Glires</taxon>
        <taxon>Rodentia</taxon>
        <taxon>Myomorpha</taxon>
        <taxon>Muroidea</taxon>
        <taxon>Muridae</taxon>
        <taxon>Murinae</taxon>
        <taxon>Rattus</taxon>
    </lineage>
</organism>
<reference evidence="1 2" key="1">
    <citation type="submission" date="2005-09" db="EMBL/GenBank/DDBJ databases">
        <authorList>
            <person name="Mural R.J."/>
            <person name="Li P.W."/>
            <person name="Adams M.D."/>
            <person name="Amanatides P.G."/>
            <person name="Baden-Tillson H."/>
            <person name="Barnstead M."/>
            <person name="Chin S.H."/>
            <person name="Dew I."/>
            <person name="Evans C.A."/>
            <person name="Ferriera S."/>
            <person name="Flanigan M."/>
            <person name="Fosler C."/>
            <person name="Glodek A."/>
            <person name="Gu Z."/>
            <person name="Holt R.A."/>
            <person name="Jennings D."/>
            <person name="Kraft C.L."/>
            <person name="Lu F."/>
            <person name="Nguyen T."/>
            <person name="Nusskern D.R."/>
            <person name="Pfannkoch C.M."/>
            <person name="Sitter C."/>
            <person name="Sutton G.G."/>
            <person name="Venter J.C."/>
            <person name="Wang Z."/>
            <person name="Woodage T."/>
            <person name="Zheng X.H."/>
            <person name="Zhong F."/>
        </authorList>
    </citation>
    <scope>NUCLEOTIDE SEQUENCE [LARGE SCALE GENOMIC DNA]</scope>
    <source>
        <strain>BN</strain>
        <strain evidence="2">Sprague-Dawley</strain>
    </source>
</reference>
<protein>
    <submittedName>
        <fullName evidence="1">RCG27793, isoform CRA_a</fullName>
    </submittedName>
</protein>
<name>A6KBZ2_RAT</name>
<evidence type="ECO:0000313" key="2">
    <source>
        <dbReference type="Proteomes" id="UP000234681"/>
    </source>
</evidence>
<dbReference type="AlphaFoldDB" id="A6KBZ2"/>
<evidence type="ECO:0000313" key="1">
    <source>
        <dbReference type="EMBL" id="EDL97389.1"/>
    </source>
</evidence>